<dbReference type="PROSITE" id="PS01220">
    <property type="entry name" value="PBP"/>
    <property type="match status" value="1"/>
</dbReference>
<comment type="similarity">
    <text evidence="1">Belongs to the phosphatidylethanolamine-binding protein family.</text>
</comment>
<dbReference type="EMBL" id="PUHR01000121">
    <property type="protein sequence ID" value="KAG0664359.1"/>
    <property type="molecule type" value="Genomic_DNA"/>
</dbReference>
<dbReference type="Gene3D" id="3.90.280.10">
    <property type="entry name" value="PEBP-like"/>
    <property type="match status" value="1"/>
</dbReference>
<dbReference type="InterPro" id="IPR008914">
    <property type="entry name" value="PEBP"/>
</dbReference>
<evidence type="ECO:0000256" key="1">
    <source>
        <dbReference type="ARBA" id="ARBA00007091"/>
    </source>
</evidence>
<proteinExistence type="inferred from homology"/>
<organism evidence="2 3">
    <name type="scientific">Maudiozyma exigua</name>
    <name type="common">Yeast</name>
    <name type="synonym">Kazachstania exigua</name>
    <dbReference type="NCBI Taxonomy" id="34358"/>
    <lineage>
        <taxon>Eukaryota</taxon>
        <taxon>Fungi</taxon>
        <taxon>Dikarya</taxon>
        <taxon>Ascomycota</taxon>
        <taxon>Saccharomycotina</taxon>
        <taxon>Saccharomycetes</taxon>
        <taxon>Saccharomycetales</taxon>
        <taxon>Saccharomycetaceae</taxon>
        <taxon>Maudiozyma</taxon>
    </lineage>
</organism>
<dbReference type="PANTHER" id="PTHR11362">
    <property type="entry name" value="PHOSPHATIDYLETHANOLAMINE-BINDING PROTEIN"/>
    <property type="match status" value="1"/>
</dbReference>
<dbReference type="CDD" id="cd00866">
    <property type="entry name" value="PEBP_euk"/>
    <property type="match status" value="1"/>
</dbReference>
<reference evidence="2 3" key="1">
    <citation type="submission" date="2020-11" db="EMBL/GenBank/DDBJ databases">
        <title>Kefir isolates.</title>
        <authorList>
            <person name="Marcisauskas S."/>
            <person name="Kim Y."/>
            <person name="Blasche S."/>
        </authorList>
    </citation>
    <scope>NUCLEOTIDE SEQUENCE [LARGE SCALE GENOMIC DNA]</scope>
    <source>
        <strain evidence="2 3">OG2</strain>
    </source>
</reference>
<dbReference type="InterPro" id="IPR035810">
    <property type="entry name" value="PEBP_euk"/>
</dbReference>
<evidence type="ECO:0008006" key="4">
    <source>
        <dbReference type="Google" id="ProtNLM"/>
    </source>
</evidence>
<keyword evidence="3" id="KW-1185">Reference proteome</keyword>
<dbReference type="GO" id="GO:0030162">
    <property type="term" value="P:regulation of proteolysis"/>
    <property type="evidence" value="ECO:0007669"/>
    <property type="project" value="TreeGrafter"/>
</dbReference>
<gene>
    <name evidence="2" type="ORF">C6P45_000635</name>
</gene>
<name>A0A9P7B8P4_MAUEX</name>
<dbReference type="InterPro" id="IPR001858">
    <property type="entry name" value="Phosphatidylethanolamine-bd_CS"/>
</dbReference>
<dbReference type="SUPFAM" id="SSF49777">
    <property type="entry name" value="PEBP-like"/>
    <property type="match status" value="1"/>
</dbReference>
<sequence length="202" mass="22449">MSVSTKTANGITAALQKEDVIGDLFPERATSSTFIPEGSLLVDYTEPNTTVALGNVLPTETTQTVPSFNYKPFKEMDIESKYTLVMTDPDAPSRTDKKFSEYCHYVITDIKFTDAKEGGAIIPNQNNVELHSYIGPGPPKGTGLHRYIFLLLRQTDASLTDFTPVKERFNWGYGQPAVGIERWANENSLKLIAANYFLAENK</sequence>
<dbReference type="Pfam" id="PF01161">
    <property type="entry name" value="PBP"/>
    <property type="match status" value="1"/>
</dbReference>
<dbReference type="GO" id="GO:0030414">
    <property type="term" value="F:peptidase inhibitor activity"/>
    <property type="evidence" value="ECO:0007669"/>
    <property type="project" value="TreeGrafter"/>
</dbReference>
<accession>A0A9P7B8P4</accession>
<protein>
    <recommendedName>
        <fullName evidence="4">Phosphatidylethanolamine-binding protein</fullName>
    </recommendedName>
</protein>
<dbReference type="GO" id="GO:0005543">
    <property type="term" value="F:phospholipid binding"/>
    <property type="evidence" value="ECO:0007669"/>
    <property type="project" value="TreeGrafter"/>
</dbReference>
<dbReference type="PANTHER" id="PTHR11362:SF148">
    <property type="entry name" value="CARBOXYPEPTIDASE Y INHIBITOR"/>
    <property type="match status" value="1"/>
</dbReference>
<dbReference type="InterPro" id="IPR036610">
    <property type="entry name" value="PEBP-like_sf"/>
</dbReference>
<dbReference type="AlphaFoldDB" id="A0A9P7B8P4"/>
<dbReference type="Proteomes" id="UP000750334">
    <property type="component" value="Unassembled WGS sequence"/>
</dbReference>
<evidence type="ECO:0000313" key="3">
    <source>
        <dbReference type="Proteomes" id="UP000750334"/>
    </source>
</evidence>
<dbReference type="OrthoDB" id="2506647at2759"/>
<comment type="caution">
    <text evidence="2">The sequence shown here is derived from an EMBL/GenBank/DDBJ whole genome shotgun (WGS) entry which is preliminary data.</text>
</comment>
<dbReference type="GO" id="GO:0046578">
    <property type="term" value="P:regulation of Ras protein signal transduction"/>
    <property type="evidence" value="ECO:0007669"/>
    <property type="project" value="TreeGrafter"/>
</dbReference>
<evidence type="ECO:0000313" key="2">
    <source>
        <dbReference type="EMBL" id="KAG0664359.1"/>
    </source>
</evidence>